<evidence type="ECO:0000256" key="7">
    <source>
        <dbReference type="ARBA" id="ARBA00038873"/>
    </source>
</evidence>
<dbReference type="PANTHER" id="PTHR21064">
    <property type="entry name" value="AMINOGLYCOSIDE PHOSPHOTRANSFERASE DOMAIN-CONTAINING PROTEIN-RELATED"/>
    <property type="match status" value="1"/>
</dbReference>
<reference evidence="10 11" key="1">
    <citation type="submission" date="2023-05" db="EMBL/GenBank/DDBJ databases">
        <title>Pseudodonghicola sp. nov.</title>
        <authorList>
            <person name="Huang J."/>
        </authorList>
    </citation>
    <scope>NUCLEOTIDE SEQUENCE [LARGE SCALE GENOMIC DNA]</scope>
    <source>
        <strain evidence="10 11">IC7</strain>
    </source>
</reference>
<keyword evidence="3" id="KW-0808">Transferase</keyword>
<sequence>MSETMNRDDLLLSGDPLLAGLLASQPPRIQAAEAEAFLRETYGIAARAKEIACERDQNFHMVAGDGRAFALKISNPQESPENTNFQTEALRWLERTDPTLPVPKMVAARDGRFEVTLALPDGRTSVVRVLTWVEGEPLYRVGVGPEMERRIGAILARLGRALHDFTHPGARHEILWDIRNAPRLRPLLSALAGDALEQAVRTELDAYESGVLPRLTELRHQVVHNDLNHHNLVVDPDRPGEISGVLDFGDMVDTQLAIDVAVAASYLAHHDDPLTSVARMVGAYHAVTPLLPEEIAVLRDLIVARLVTSITITGWRARRYPENAAYILRNNGPARLAMQRFATLDPSTVTDRLLRACELE</sequence>
<dbReference type="Proteomes" id="UP001243757">
    <property type="component" value="Unassembled WGS sequence"/>
</dbReference>
<evidence type="ECO:0000256" key="5">
    <source>
        <dbReference type="ARBA" id="ARBA00036820"/>
    </source>
</evidence>
<evidence type="ECO:0000259" key="9">
    <source>
        <dbReference type="Pfam" id="PF01636"/>
    </source>
</evidence>
<evidence type="ECO:0000256" key="3">
    <source>
        <dbReference type="ARBA" id="ARBA00022679"/>
    </source>
</evidence>
<evidence type="ECO:0000313" key="11">
    <source>
        <dbReference type="Proteomes" id="UP001243757"/>
    </source>
</evidence>
<dbReference type="SUPFAM" id="SSF56112">
    <property type="entry name" value="Protein kinase-like (PK-like)"/>
    <property type="match status" value="1"/>
</dbReference>
<dbReference type="EMBL" id="JASNJD010000019">
    <property type="protein sequence ID" value="MDK3019863.1"/>
    <property type="molecule type" value="Genomic_DNA"/>
</dbReference>
<organism evidence="10 11">
    <name type="scientific">Pseudodonghicola flavimaris</name>
    <dbReference type="NCBI Taxonomy" id="3050036"/>
    <lineage>
        <taxon>Bacteria</taxon>
        <taxon>Pseudomonadati</taxon>
        <taxon>Pseudomonadota</taxon>
        <taxon>Alphaproteobacteria</taxon>
        <taxon>Rhodobacterales</taxon>
        <taxon>Paracoccaceae</taxon>
        <taxon>Pseudodonghicola</taxon>
    </lineage>
</organism>
<evidence type="ECO:0000256" key="6">
    <source>
        <dbReference type="ARBA" id="ARBA00037368"/>
    </source>
</evidence>
<feature type="domain" description="Aminoglycoside phosphotransferase" evidence="9">
    <location>
        <begin position="56"/>
        <end position="285"/>
    </location>
</feature>
<dbReference type="InterPro" id="IPR050249">
    <property type="entry name" value="Pseudomonas-type_ThrB"/>
</dbReference>
<keyword evidence="2" id="KW-0963">Cytoplasm</keyword>
<dbReference type="PANTHER" id="PTHR21064:SF1">
    <property type="entry name" value="HYDROXYLYSINE KINASE"/>
    <property type="match status" value="1"/>
</dbReference>
<keyword evidence="11" id="KW-1185">Reference proteome</keyword>
<comment type="catalytic activity">
    <reaction evidence="5">
        <text>(5R)-5-hydroxy-L-lysine + GTP = (5R)-5-phosphooxy-L-lysine + GDP + H(+)</text>
        <dbReference type="Rhea" id="RHEA:19049"/>
        <dbReference type="ChEBI" id="CHEBI:15378"/>
        <dbReference type="ChEBI" id="CHEBI:37565"/>
        <dbReference type="ChEBI" id="CHEBI:57882"/>
        <dbReference type="ChEBI" id="CHEBI:58189"/>
        <dbReference type="ChEBI" id="CHEBI:58357"/>
        <dbReference type="EC" id="2.7.1.81"/>
    </reaction>
</comment>
<evidence type="ECO:0000256" key="2">
    <source>
        <dbReference type="ARBA" id="ARBA00022490"/>
    </source>
</evidence>
<comment type="subcellular location">
    <subcellularLocation>
        <location evidence="1">Cytoplasm</location>
    </subcellularLocation>
</comment>
<comment type="function">
    <text evidence="6">Catalyzes the GTP-dependent phosphorylation of 5-hydroxy-L-lysine.</text>
</comment>
<keyword evidence="4" id="KW-0418">Kinase</keyword>
<name>A0ABT7F5G8_9RHOB</name>
<accession>A0ABT7F5G8</accession>
<comment type="caution">
    <text evidence="10">The sequence shown here is derived from an EMBL/GenBank/DDBJ whole genome shotgun (WGS) entry which is preliminary data.</text>
</comment>
<dbReference type="InterPro" id="IPR002575">
    <property type="entry name" value="Aminoglycoside_PTrfase"/>
</dbReference>
<proteinExistence type="predicted"/>
<evidence type="ECO:0000256" key="4">
    <source>
        <dbReference type="ARBA" id="ARBA00022777"/>
    </source>
</evidence>
<dbReference type="RefSeq" id="WP_284482634.1">
    <property type="nucleotide sequence ID" value="NZ_JASNJD010000019.1"/>
</dbReference>
<dbReference type="Gene3D" id="3.90.1200.10">
    <property type="match status" value="1"/>
</dbReference>
<gene>
    <name evidence="10" type="ORF">QO033_19455</name>
</gene>
<evidence type="ECO:0000256" key="1">
    <source>
        <dbReference type="ARBA" id="ARBA00004496"/>
    </source>
</evidence>
<evidence type="ECO:0000256" key="8">
    <source>
        <dbReference type="ARBA" id="ARBA00040505"/>
    </source>
</evidence>
<dbReference type="Pfam" id="PF01636">
    <property type="entry name" value="APH"/>
    <property type="match status" value="1"/>
</dbReference>
<evidence type="ECO:0000313" key="10">
    <source>
        <dbReference type="EMBL" id="MDK3019863.1"/>
    </source>
</evidence>
<dbReference type="InterPro" id="IPR011009">
    <property type="entry name" value="Kinase-like_dom_sf"/>
</dbReference>
<protein>
    <recommendedName>
        <fullName evidence="8">Hydroxylysine kinase</fullName>
        <ecNumber evidence="7">2.7.1.81</ecNumber>
    </recommendedName>
</protein>
<dbReference type="EC" id="2.7.1.81" evidence="7"/>